<organism evidence="2 3">
    <name type="scientific">Cyclospora cayetanensis</name>
    <dbReference type="NCBI Taxonomy" id="88456"/>
    <lineage>
        <taxon>Eukaryota</taxon>
        <taxon>Sar</taxon>
        <taxon>Alveolata</taxon>
        <taxon>Apicomplexa</taxon>
        <taxon>Conoidasida</taxon>
        <taxon>Coccidia</taxon>
        <taxon>Eucoccidiorida</taxon>
        <taxon>Eimeriorina</taxon>
        <taxon>Eimeriidae</taxon>
        <taxon>Cyclospora</taxon>
    </lineage>
</organism>
<proteinExistence type="predicted"/>
<feature type="transmembrane region" description="Helical" evidence="1">
    <location>
        <begin position="122"/>
        <end position="142"/>
    </location>
</feature>
<dbReference type="Proteomes" id="UP000515125">
    <property type="component" value="Unplaced"/>
</dbReference>
<sequence length="160" mass="18088">MANSNGAHILGRVTAWLGLLCGIFTIVVWGFLLSDLNPKIKVDKDDAVKDINKYYWRETMFTFAPSVFFDIWTPFVMGLISILCHFSNFDLSWMCKTYAHYFIWNFVLALFGNLGYAGGLGIIASAFSLLTALLSLICAFVVRNESPQLNLQTPKMPQMR</sequence>
<feature type="transmembrane region" description="Helical" evidence="1">
    <location>
        <begin position="98"/>
        <end position="116"/>
    </location>
</feature>
<keyword evidence="1" id="KW-1133">Transmembrane helix</keyword>
<gene>
    <name evidence="3" type="primary">LOC34620275</name>
</gene>
<evidence type="ECO:0000313" key="2">
    <source>
        <dbReference type="Proteomes" id="UP000515125"/>
    </source>
</evidence>
<protein>
    <submittedName>
        <fullName evidence="3">Uncharacterized protein LOC34620275</fullName>
    </submittedName>
</protein>
<accession>A0A6P5WC82</accession>
<feature type="transmembrane region" description="Helical" evidence="1">
    <location>
        <begin position="9"/>
        <end position="32"/>
    </location>
</feature>
<dbReference type="RefSeq" id="XP_022587101.2">
    <property type="nucleotide sequence ID" value="XM_022733533.2"/>
</dbReference>
<dbReference type="GeneID" id="34620275"/>
<keyword evidence="1" id="KW-0812">Transmembrane</keyword>
<keyword evidence="1" id="KW-0472">Membrane</keyword>
<reference evidence="3" key="1">
    <citation type="submission" date="2025-08" db="UniProtKB">
        <authorList>
            <consortium name="RefSeq"/>
        </authorList>
    </citation>
    <scope>IDENTIFICATION</scope>
</reference>
<name>A0A6P5WC82_9EIME</name>
<evidence type="ECO:0000256" key="1">
    <source>
        <dbReference type="SAM" id="Phobius"/>
    </source>
</evidence>
<keyword evidence="2" id="KW-1185">Reference proteome</keyword>
<evidence type="ECO:0000313" key="3">
    <source>
        <dbReference type="RefSeq" id="XP_022587101.2"/>
    </source>
</evidence>
<dbReference type="OrthoDB" id="345126at2759"/>
<dbReference type="AlphaFoldDB" id="A0A6P5WC82"/>
<feature type="transmembrane region" description="Helical" evidence="1">
    <location>
        <begin position="63"/>
        <end position="86"/>
    </location>
</feature>